<organism evidence="1 2">
    <name type="scientific">Panagrolaimus sp. ES5</name>
    <dbReference type="NCBI Taxonomy" id="591445"/>
    <lineage>
        <taxon>Eukaryota</taxon>
        <taxon>Metazoa</taxon>
        <taxon>Ecdysozoa</taxon>
        <taxon>Nematoda</taxon>
        <taxon>Chromadorea</taxon>
        <taxon>Rhabditida</taxon>
        <taxon>Tylenchina</taxon>
        <taxon>Panagrolaimomorpha</taxon>
        <taxon>Panagrolaimoidea</taxon>
        <taxon>Panagrolaimidae</taxon>
        <taxon>Panagrolaimus</taxon>
    </lineage>
</organism>
<reference evidence="2" key="1">
    <citation type="submission" date="2022-11" db="UniProtKB">
        <authorList>
            <consortium name="WormBaseParasite"/>
        </authorList>
    </citation>
    <scope>IDENTIFICATION</scope>
</reference>
<dbReference type="Proteomes" id="UP000887579">
    <property type="component" value="Unplaced"/>
</dbReference>
<name>A0AC34GS13_9BILA</name>
<dbReference type="WBParaSite" id="ES5_v2.g7595.t1">
    <property type="protein sequence ID" value="ES5_v2.g7595.t1"/>
    <property type="gene ID" value="ES5_v2.g7595"/>
</dbReference>
<evidence type="ECO:0000313" key="1">
    <source>
        <dbReference type="Proteomes" id="UP000887579"/>
    </source>
</evidence>
<evidence type="ECO:0000313" key="2">
    <source>
        <dbReference type="WBParaSite" id="ES5_v2.g7595.t1"/>
    </source>
</evidence>
<sequence>MSDAIKATQEVLNPNAATTEIIKSRKKGDRKKKAVVIFQSKKPYHEIVKDALIGNIYLITAQRSTLQQLTSLHLIHTNHGPLEDFCRILGCYSFNHFLRNYEHLFRQFLEIFVTKSVKKTTASESPFLLNYYNNKIQQNQRLRNSMMDAMNEEPKPDRDRYLIKYEQTKYFEFHNSLDYIDGRKNFAKVINFCKRQGLFNRNGYVPLNKFQQGCQNLFGSTTATLIKKWFPRCGGMENVMRKITFEEVDCSFSCQKTRKETEFRIKPGCTYDEICENLDLLKEEITQFYDKVDRDLSIALLASNQRNHVARYESKYNNIKRKEVQILHEREKGCFDESDEDAVDLRIENKPFFVVIPRQDQYKGGGNNAAVGKKVGGEKEIQKPRFQDYNELVEKRRLLPDYDLDAFVPEFKVMDVGCSIDDALKPEADKSDAIKINYSLNAVGNVDPTSTLQQNENKLVTSSTVSLSNEMPLDSLKSEQINDSKMDKESSSDQTPTLVNEADSLQLEALIEVKNQARLIHAVPKAISTTEALPTTPSSTSTAVSRIPTSLPQKSEEEEDCEYTDDENNVFVNIFQHSKTEKTQENENRSLSQSALPHQPKPRGRSNDLLNLSQMSDSSNNEDSVALKTAPLKEDSKNKKIVKVNDDKKQAEVVKAVSTAEVKSSNIQIQKAAEIVQKSSTPIPSDFVDCYKIHNDFLRAYCEKLGIEYSNEAENFMKNIDIQDFSVLSTPLSMGQPNNGFATMSLFLTGKDSTSMVSEVKEKIKQFIFKNVNTLEQEHDFRFTHASIGDFVFSDNLTDQHLLCLSHLLECRFWVYCSNSWKLFGSWKNSREKIPTFFMDFKMENYAPIFAVQID</sequence>
<accession>A0AC34GS13</accession>
<proteinExistence type="predicted"/>
<protein>
    <submittedName>
        <fullName evidence="2">Uncharacterized protein</fullName>
    </submittedName>
</protein>